<evidence type="ECO:0000313" key="2">
    <source>
        <dbReference type="Proteomes" id="UP000008076"/>
    </source>
</evidence>
<proteinExistence type="predicted"/>
<reference evidence="2" key="1">
    <citation type="submission" date="2007-12" db="EMBL/GenBank/DDBJ databases">
        <title>Annotation of Entamoeba dispar SAW760.</title>
        <authorList>
            <person name="Lorenzi H."/>
            <person name="Inman J."/>
            <person name="Schobel S."/>
            <person name="Amedeo P."/>
            <person name="Caler E."/>
        </authorList>
    </citation>
    <scope>NUCLEOTIDE SEQUENCE [LARGE SCALE GENOMIC DNA]</scope>
    <source>
        <strain evidence="2">ATCC PRA-260 / SAW760</strain>
    </source>
</reference>
<protein>
    <submittedName>
        <fullName evidence="1">Uncharacterized protein</fullName>
    </submittedName>
</protein>
<dbReference type="KEGG" id="edi:EDI_352290"/>
<dbReference type="eggNOG" id="ENOG502RBHH">
    <property type="taxonomic scope" value="Eukaryota"/>
</dbReference>
<dbReference type="RefSeq" id="XP_001741147.1">
    <property type="nucleotide sequence ID" value="XM_001741095.1"/>
</dbReference>
<dbReference type="VEuPathDB" id="AmoebaDB:EDI_352290"/>
<dbReference type="Proteomes" id="UP000008076">
    <property type="component" value="Unassembled WGS sequence"/>
</dbReference>
<gene>
    <name evidence="1" type="ORF">EDI_352290</name>
</gene>
<sequence length="131" mass="15371">MLKMGIESIESDGKLMYKIIEKSDKYLTQKSKSEKTEIKSEELKEEINNHEEYYFYCLVDFTICCSKQPIGQHGIYQNDVNMKVLKNQITTLVDSKVIIKIICFICSFITEKEEIQEIVSSSHLKKNINRY</sequence>
<keyword evidence="2" id="KW-1185">Reference proteome</keyword>
<dbReference type="GeneID" id="5886340"/>
<evidence type="ECO:0000313" key="1">
    <source>
        <dbReference type="EMBL" id="EDR22403.1"/>
    </source>
</evidence>
<accession>B0ESU3</accession>
<organism evidence="2">
    <name type="scientific">Entamoeba dispar (strain ATCC PRA-260 / SAW760)</name>
    <dbReference type="NCBI Taxonomy" id="370354"/>
    <lineage>
        <taxon>Eukaryota</taxon>
        <taxon>Amoebozoa</taxon>
        <taxon>Evosea</taxon>
        <taxon>Archamoebae</taxon>
        <taxon>Mastigamoebida</taxon>
        <taxon>Entamoebidae</taxon>
        <taxon>Entamoeba</taxon>
    </lineage>
</organism>
<name>B0ESU3_ENTDS</name>
<dbReference type="AlphaFoldDB" id="B0ESU3"/>
<dbReference type="EMBL" id="DS550737">
    <property type="protein sequence ID" value="EDR22403.1"/>
    <property type="molecule type" value="Genomic_DNA"/>
</dbReference>